<dbReference type="AlphaFoldDB" id="A0A8J2KUJ5"/>
<reference evidence="1" key="1">
    <citation type="submission" date="2021-06" db="EMBL/GenBank/DDBJ databases">
        <authorList>
            <person name="Hodson N. C."/>
            <person name="Mongue J. A."/>
            <person name="Jaron S. K."/>
        </authorList>
    </citation>
    <scope>NUCLEOTIDE SEQUENCE</scope>
</reference>
<evidence type="ECO:0008006" key="3">
    <source>
        <dbReference type="Google" id="ProtNLM"/>
    </source>
</evidence>
<accession>A0A8J2KUJ5</accession>
<dbReference type="Proteomes" id="UP000708208">
    <property type="component" value="Unassembled WGS sequence"/>
</dbReference>
<keyword evidence="2" id="KW-1185">Reference proteome</keyword>
<dbReference type="EMBL" id="CAJVCH010496064">
    <property type="protein sequence ID" value="CAG7820970.1"/>
    <property type="molecule type" value="Genomic_DNA"/>
</dbReference>
<dbReference type="OrthoDB" id="7697120at2759"/>
<protein>
    <recommendedName>
        <fullName evidence="3">DNA-directed DNA polymerase</fullName>
    </recommendedName>
</protein>
<organism evidence="1 2">
    <name type="scientific">Allacma fusca</name>
    <dbReference type="NCBI Taxonomy" id="39272"/>
    <lineage>
        <taxon>Eukaryota</taxon>
        <taxon>Metazoa</taxon>
        <taxon>Ecdysozoa</taxon>
        <taxon>Arthropoda</taxon>
        <taxon>Hexapoda</taxon>
        <taxon>Collembola</taxon>
        <taxon>Symphypleona</taxon>
        <taxon>Sminthuridae</taxon>
        <taxon>Allacma</taxon>
    </lineage>
</organism>
<name>A0A8J2KUJ5_9HEXA</name>
<evidence type="ECO:0000313" key="1">
    <source>
        <dbReference type="EMBL" id="CAG7820970.1"/>
    </source>
</evidence>
<gene>
    <name evidence="1" type="ORF">AFUS01_LOCUS31336</name>
</gene>
<sequence length="115" mass="12967">MLNLIKEGVRGGTSFCTQKINTANNENNPQGFDPTKERTHLLYFDVVSLYATAMLDKFPQGDYEWLENQELENIDCITYDGADETGYILKVDLGYPETLQDATVDLPLAPEKELS</sequence>
<comment type="caution">
    <text evidence="1">The sequence shown here is derived from an EMBL/GenBank/DDBJ whole genome shotgun (WGS) entry which is preliminary data.</text>
</comment>
<proteinExistence type="predicted"/>
<evidence type="ECO:0000313" key="2">
    <source>
        <dbReference type="Proteomes" id="UP000708208"/>
    </source>
</evidence>